<dbReference type="OMA" id="DAGHQWL"/>
<dbReference type="Gene3D" id="1.20.1050.10">
    <property type="match status" value="1"/>
</dbReference>
<dbReference type="OrthoDB" id="4951845at2759"/>
<dbReference type="InterPro" id="IPR036282">
    <property type="entry name" value="Glutathione-S-Trfase_C_sf"/>
</dbReference>
<dbReference type="Pfam" id="PF13409">
    <property type="entry name" value="GST_N_2"/>
    <property type="match status" value="1"/>
</dbReference>
<feature type="domain" description="GST N-terminal" evidence="1">
    <location>
        <begin position="14"/>
        <end position="105"/>
    </location>
</feature>
<dbReference type="AlphaFoldDB" id="A1CJQ8"/>
<evidence type="ECO:0000259" key="1">
    <source>
        <dbReference type="PROSITE" id="PS50404"/>
    </source>
</evidence>
<dbReference type="Gene3D" id="3.40.30.10">
    <property type="entry name" value="Glutaredoxin"/>
    <property type="match status" value="1"/>
</dbReference>
<dbReference type="InterPro" id="IPR004045">
    <property type="entry name" value="Glutathione_S-Trfase_N"/>
</dbReference>
<dbReference type="SUPFAM" id="SSF47616">
    <property type="entry name" value="GST C-terminal domain-like"/>
    <property type="match status" value="1"/>
</dbReference>
<dbReference type="KEGG" id="act:ACLA_035850"/>
<reference evidence="2 3" key="1">
    <citation type="journal article" date="2008" name="PLoS Genet.">
        <title>Genomic islands in the pathogenic filamentous fungus Aspergillus fumigatus.</title>
        <authorList>
            <person name="Fedorova N.D."/>
            <person name="Khaldi N."/>
            <person name="Joardar V.S."/>
            <person name="Maiti R."/>
            <person name="Amedeo P."/>
            <person name="Anderson M.J."/>
            <person name="Crabtree J."/>
            <person name="Silva J.C."/>
            <person name="Badger J.H."/>
            <person name="Albarraq A."/>
            <person name="Angiuoli S."/>
            <person name="Bussey H."/>
            <person name="Bowyer P."/>
            <person name="Cotty P.J."/>
            <person name="Dyer P.S."/>
            <person name="Egan A."/>
            <person name="Galens K."/>
            <person name="Fraser-Liggett C.M."/>
            <person name="Haas B.J."/>
            <person name="Inman J.M."/>
            <person name="Kent R."/>
            <person name="Lemieux S."/>
            <person name="Malavazi I."/>
            <person name="Orvis J."/>
            <person name="Roemer T."/>
            <person name="Ronning C.M."/>
            <person name="Sundaram J.P."/>
            <person name="Sutton G."/>
            <person name="Turner G."/>
            <person name="Venter J.C."/>
            <person name="White O.R."/>
            <person name="Whitty B.R."/>
            <person name="Youngman P."/>
            <person name="Wolfe K.H."/>
            <person name="Goldman G.H."/>
            <person name="Wortman J.R."/>
            <person name="Jiang B."/>
            <person name="Denning D.W."/>
            <person name="Nierman W.C."/>
        </authorList>
    </citation>
    <scope>NUCLEOTIDE SEQUENCE [LARGE SCALE GENOMIC DNA]</scope>
    <source>
        <strain evidence="3">ATCC 1007 / CBS 513.65 / DSM 816 / NCTC 3887 / NRRL 1</strain>
    </source>
</reference>
<proteinExistence type="predicted"/>
<dbReference type="SUPFAM" id="SSF52833">
    <property type="entry name" value="Thioredoxin-like"/>
    <property type="match status" value="1"/>
</dbReference>
<evidence type="ECO:0000313" key="3">
    <source>
        <dbReference type="Proteomes" id="UP000006701"/>
    </source>
</evidence>
<dbReference type="RefSeq" id="XP_001270808.1">
    <property type="nucleotide sequence ID" value="XM_001270807.1"/>
</dbReference>
<dbReference type="GeneID" id="4702962"/>
<sequence>MASDTPLHFFDINSTLPGPSKSWSPNTLKTRIALNYKRIPYTQSWVSYPDIAPLLSSLAVPKSPTQTAYTLPAITHDSVTSNPTGTLMDSLAIAHHLEATFPTPPLFPSGDASYALALAVHKLISIAFSTARPLILPPVADFLDPRAQEYFVRTRSAAFGQPLADVRPRDPERVRALTADTLKDLEIVVQMLRGWEGKKSNGPFFEGETAGYADFIVVAFLAWAERADQELWRAILGLGEGELERLWEACLPWVNGQGEEKEWPIPQV</sequence>
<evidence type="ECO:0000313" key="2">
    <source>
        <dbReference type="EMBL" id="EAW09382.1"/>
    </source>
</evidence>
<dbReference type="InterPro" id="IPR054416">
    <property type="entry name" value="GST_UstS-like_C"/>
</dbReference>
<dbReference type="InterPro" id="IPR036249">
    <property type="entry name" value="Thioredoxin-like_sf"/>
</dbReference>
<dbReference type="VEuPathDB" id="FungiDB:ACLA_035850"/>
<dbReference type="Proteomes" id="UP000006701">
    <property type="component" value="Unassembled WGS sequence"/>
</dbReference>
<dbReference type="PROSITE" id="PS50404">
    <property type="entry name" value="GST_NTER"/>
    <property type="match status" value="1"/>
</dbReference>
<keyword evidence="3" id="KW-1185">Reference proteome</keyword>
<dbReference type="Pfam" id="PF22041">
    <property type="entry name" value="GST_C_7"/>
    <property type="match status" value="1"/>
</dbReference>
<accession>A1CJQ8</accession>
<dbReference type="EMBL" id="DS027056">
    <property type="protein sequence ID" value="EAW09382.1"/>
    <property type="molecule type" value="Genomic_DNA"/>
</dbReference>
<dbReference type="eggNOG" id="ENOG502SAAV">
    <property type="taxonomic scope" value="Eukaryota"/>
</dbReference>
<protein>
    <submittedName>
        <fullName evidence="2">Glutathione S-transferase, putative</fullName>
    </submittedName>
</protein>
<organism evidence="2 3">
    <name type="scientific">Aspergillus clavatus (strain ATCC 1007 / CBS 513.65 / DSM 816 / NCTC 3887 / NRRL 1 / QM 1276 / 107)</name>
    <dbReference type="NCBI Taxonomy" id="344612"/>
    <lineage>
        <taxon>Eukaryota</taxon>
        <taxon>Fungi</taxon>
        <taxon>Dikarya</taxon>
        <taxon>Ascomycota</taxon>
        <taxon>Pezizomycotina</taxon>
        <taxon>Eurotiomycetes</taxon>
        <taxon>Eurotiomycetidae</taxon>
        <taxon>Eurotiales</taxon>
        <taxon>Aspergillaceae</taxon>
        <taxon>Aspergillus</taxon>
        <taxon>Aspergillus subgen. Fumigati</taxon>
    </lineage>
</organism>
<gene>
    <name evidence="2" type="ORF">ACLA_035850</name>
</gene>
<name>A1CJQ8_ASPCL</name>
<dbReference type="HOGENOM" id="CLU_011226_4_2_1"/>